<dbReference type="PANTHER" id="PTHR31447">
    <property type="entry name" value="HYDROXYPROLINE-RICH GLYCOPROTEIN FAMILY PROTEIN-RELATED"/>
    <property type="match status" value="1"/>
</dbReference>
<dbReference type="InterPro" id="IPR044842">
    <property type="entry name" value="ALKBH9B/ALKBH10B-like"/>
</dbReference>
<feature type="domain" description="Fe2OG dioxygenase" evidence="3">
    <location>
        <begin position="270"/>
        <end position="367"/>
    </location>
</feature>
<accession>A0A6A1V594</accession>
<comment type="caution">
    <text evidence="4">The sequence shown here is derived from an EMBL/GenBank/DDBJ whole genome shotgun (WGS) entry which is preliminary data.</text>
</comment>
<gene>
    <name evidence="4" type="ORF">CJ030_MR7G011389</name>
</gene>
<feature type="compositionally biased region" description="Basic and acidic residues" evidence="2">
    <location>
        <begin position="1"/>
        <end position="22"/>
    </location>
</feature>
<proteinExistence type="inferred from homology"/>
<dbReference type="InterPro" id="IPR037151">
    <property type="entry name" value="AlkB-like_sf"/>
</dbReference>
<dbReference type="InterPro" id="IPR005123">
    <property type="entry name" value="Oxoglu/Fe-dep_dioxygenase_dom"/>
</dbReference>
<comment type="similarity">
    <text evidence="1">Belongs to the alkB family.</text>
</comment>
<dbReference type="PROSITE" id="PS51471">
    <property type="entry name" value="FE2OG_OXY"/>
    <property type="match status" value="1"/>
</dbReference>
<dbReference type="Pfam" id="PF13532">
    <property type="entry name" value="2OG-FeII_Oxy_2"/>
    <property type="match status" value="1"/>
</dbReference>
<evidence type="ECO:0000313" key="5">
    <source>
        <dbReference type="Proteomes" id="UP000516437"/>
    </source>
</evidence>
<dbReference type="OrthoDB" id="271595at2759"/>
<keyword evidence="4" id="KW-0489">Methyltransferase</keyword>
<reference evidence="4 5" key="1">
    <citation type="journal article" date="2019" name="Plant Biotechnol. J.">
        <title>The red bayberry genome and genetic basis of sex determination.</title>
        <authorList>
            <person name="Jia H.M."/>
            <person name="Jia H.J."/>
            <person name="Cai Q.L."/>
            <person name="Wang Y."/>
            <person name="Zhao H.B."/>
            <person name="Yang W.F."/>
            <person name="Wang G.Y."/>
            <person name="Li Y.H."/>
            <person name="Zhan D.L."/>
            <person name="Shen Y.T."/>
            <person name="Niu Q.F."/>
            <person name="Chang L."/>
            <person name="Qiu J."/>
            <person name="Zhao L."/>
            <person name="Xie H.B."/>
            <person name="Fu W.Y."/>
            <person name="Jin J."/>
            <person name="Li X.W."/>
            <person name="Jiao Y."/>
            <person name="Zhou C.C."/>
            <person name="Tu T."/>
            <person name="Chai C.Y."/>
            <person name="Gao J.L."/>
            <person name="Fan L.J."/>
            <person name="van de Weg E."/>
            <person name="Wang J.Y."/>
            <person name="Gao Z.S."/>
        </authorList>
    </citation>
    <scope>NUCLEOTIDE SEQUENCE [LARGE SCALE GENOMIC DNA]</scope>
    <source>
        <tissue evidence="4">Leaves</tissue>
    </source>
</reference>
<name>A0A6A1V594_9ROSI</name>
<evidence type="ECO:0000259" key="3">
    <source>
        <dbReference type="PROSITE" id="PS51471"/>
    </source>
</evidence>
<feature type="compositionally biased region" description="Low complexity" evidence="2">
    <location>
        <begin position="23"/>
        <end position="32"/>
    </location>
</feature>
<dbReference type="GO" id="GO:0032259">
    <property type="term" value="P:methylation"/>
    <property type="evidence" value="ECO:0007669"/>
    <property type="project" value="UniProtKB-KW"/>
</dbReference>
<dbReference type="InterPro" id="IPR027450">
    <property type="entry name" value="AlkB-like"/>
</dbReference>
<dbReference type="SUPFAM" id="SSF51197">
    <property type="entry name" value="Clavaminate synthase-like"/>
    <property type="match status" value="1"/>
</dbReference>
<feature type="region of interest" description="Disordered" evidence="2">
    <location>
        <begin position="1"/>
        <end position="62"/>
    </location>
</feature>
<dbReference type="GO" id="GO:0008168">
    <property type="term" value="F:methyltransferase activity"/>
    <property type="evidence" value="ECO:0007669"/>
    <property type="project" value="UniProtKB-KW"/>
</dbReference>
<feature type="compositionally biased region" description="Basic and acidic residues" evidence="2">
    <location>
        <begin position="33"/>
        <end position="62"/>
    </location>
</feature>
<dbReference type="GO" id="GO:0003729">
    <property type="term" value="F:mRNA binding"/>
    <property type="evidence" value="ECO:0007669"/>
    <property type="project" value="InterPro"/>
</dbReference>
<sequence>MTARPERNFEGHRRRDYRRPERGSSWMSLRSRSSGERSPRRYRAELDSPRRHSRMRREEKVNDGIESSEYLYRRPYKRVHTSESFPQMPEPVYSSRRTRESVNSKRSSFEHWAFRLSLNDGLSGGSSGADNGLSEEEKEHFRVSRVDRKKDFVHIERIGGKPINVLQGLELHTQVFNAEEQKQIVECIYEFQRMGQKGMLRVVKFPTLLGAFTFPFGFQNDFHVTLATLQDKNGNPPGIKRDEEVDPLPSLFKKIIKRMVRWDVLPPSCIPDSCIVNIYKEGDCIPPHIDHHDFVRPFCSLSLLTECNIVLGSTLQPVSPGEFSGPVSIPLPVGSVLILNGNGADIAQHCIPSVPAKRISITFRKMDDGKLPYKFSQDPELLGIRPLIYSPLNKSPVEHDEYGKRLWGSARKSKARRGLTLD</sequence>
<evidence type="ECO:0000256" key="2">
    <source>
        <dbReference type="SAM" id="MobiDB-lite"/>
    </source>
</evidence>
<protein>
    <submittedName>
        <fullName evidence="4">RNA demethylase ALKBH5</fullName>
    </submittedName>
</protein>
<evidence type="ECO:0000313" key="4">
    <source>
        <dbReference type="EMBL" id="KAB1207068.1"/>
    </source>
</evidence>
<dbReference type="EMBL" id="RXIC02000025">
    <property type="protein sequence ID" value="KAB1207068.1"/>
    <property type="molecule type" value="Genomic_DNA"/>
</dbReference>
<keyword evidence="5" id="KW-1185">Reference proteome</keyword>
<dbReference type="PANTHER" id="PTHR31447:SF1">
    <property type="entry name" value="OS06G0138200 PROTEIN"/>
    <property type="match status" value="1"/>
</dbReference>
<dbReference type="Proteomes" id="UP000516437">
    <property type="component" value="Chromosome 7"/>
</dbReference>
<dbReference type="GO" id="GO:0032451">
    <property type="term" value="F:demethylase activity"/>
    <property type="evidence" value="ECO:0007669"/>
    <property type="project" value="InterPro"/>
</dbReference>
<dbReference type="GO" id="GO:0006402">
    <property type="term" value="P:mRNA catabolic process"/>
    <property type="evidence" value="ECO:0007669"/>
    <property type="project" value="InterPro"/>
</dbReference>
<keyword evidence="4" id="KW-0808">Transferase</keyword>
<evidence type="ECO:0000256" key="1">
    <source>
        <dbReference type="ARBA" id="ARBA00007879"/>
    </source>
</evidence>
<organism evidence="4 5">
    <name type="scientific">Morella rubra</name>
    <name type="common">Chinese bayberry</name>
    <dbReference type="NCBI Taxonomy" id="262757"/>
    <lineage>
        <taxon>Eukaryota</taxon>
        <taxon>Viridiplantae</taxon>
        <taxon>Streptophyta</taxon>
        <taxon>Embryophyta</taxon>
        <taxon>Tracheophyta</taxon>
        <taxon>Spermatophyta</taxon>
        <taxon>Magnoliopsida</taxon>
        <taxon>eudicotyledons</taxon>
        <taxon>Gunneridae</taxon>
        <taxon>Pentapetalae</taxon>
        <taxon>rosids</taxon>
        <taxon>fabids</taxon>
        <taxon>Fagales</taxon>
        <taxon>Myricaceae</taxon>
        <taxon>Morella</taxon>
    </lineage>
</organism>
<dbReference type="AlphaFoldDB" id="A0A6A1V594"/>
<dbReference type="Gene3D" id="2.60.120.590">
    <property type="entry name" value="Alpha-ketoglutarate-dependent dioxygenase AlkB-like"/>
    <property type="match status" value="1"/>
</dbReference>